<proteinExistence type="predicted"/>
<feature type="transmembrane region" description="Helical" evidence="1">
    <location>
        <begin position="6"/>
        <end position="28"/>
    </location>
</feature>
<keyword evidence="1" id="KW-0472">Membrane</keyword>
<dbReference type="EMBL" id="CP059075">
    <property type="protein sequence ID" value="QRE02999.1"/>
    <property type="molecule type" value="Genomic_DNA"/>
</dbReference>
<feature type="transmembrane region" description="Helical" evidence="1">
    <location>
        <begin position="40"/>
        <end position="61"/>
    </location>
</feature>
<sequence>MENFFLTLYLIIMTLTVFTFVIAFFMAIFSKKKNKLASKLLIGSVIVFIIGFGGCIALISLS</sequence>
<evidence type="ECO:0000313" key="3">
    <source>
        <dbReference type="Proteomes" id="UP000596329"/>
    </source>
</evidence>
<name>A0A7U2NDB0_FLAPS</name>
<keyword evidence="1" id="KW-1133">Transmembrane helix</keyword>
<dbReference type="AlphaFoldDB" id="A0A7U2NDB0"/>
<dbReference type="RefSeq" id="WP_034098138.1">
    <property type="nucleotide sequence ID" value="NZ_BCNG01000038.1"/>
</dbReference>
<evidence type="ECO:0000256" key="1">
    <source>
        <dbReference type="SAM" id="Phobius"/>
    </source>
</evidence>
<protein>
    <submittedName>
        <fullName evidence="2">Uncharacterized protein</fullName>
    </submittedName>
</protein>
<gene>
    <name evidence="2" type="ORF">H0H26_08750</name>
</gene>
<accession>A0A7U2NDB0</accession>
<organism evidence="2 3">
    <name type="scientific">Flavobacterium psychrophilum</name>
    <dbReference type="NCBI Taxonomy" id="96345"/>
    <lineage>
        <taxon>Bacteria</taxon>
        <taxon>Pseudomonadati</taxon>
        <taxon>Bacteroidota</taxon>
        <taxon>Flavobacteriia</taxon>
        <taxon>Flavobacteriales</taxon>
        <taxon>Flavobacteriaceae</taxon>
        <taxon>Flavobacterium</taxon>
    </lineage>
</organism>
<evidence type="ECO:0000313" key="2">
    <source>
        <dbReference type="EMBL" id="QRE02999.1"/>
    </source>
</evidence>
<keyword evidence="1" id="KW-0812">Transmembrane</keyword>
<dbReference type="Proteomes" id="UP000596329">
    <property type="component" value="Chromosome"/>
</dbReference>
<reference evidence="2 3" key="1">
    <citation type="submission" date="2020-07" db="EMBL/GenBank/DDBJ databases">
        <title>Genomic characterization of Flavobacterium psychrophilum strains.</title>
        <authorList>
            <person name="Castillo D."/>
            <person name="Jorgensen J."/>
            <person name="Middelboe M."/>
        </authorList>
    </citation>
    <scope>NUCLEOTIDE SEQUENCE [LARGE SCALE GENOMIC DNA]</scope>
    <source>
        <strain evidence="2 3">FPS-R7</strain>
    </source>
</reference>